<comment type="subcellular location">
    <subcellularLocation>
        <location evidence="1">Cytoplasm</location>
    </subcellularLocation>
</comment>
<accession>A0A0G1MN37</accession>
<proteinExistence type="inferred from homology"/>
<feature type="domain" description="Aminoacyl-transfer RNA synthetases class-II family profile" evidence="9">
    <location>
        <begin position="87"/>
        <end position="380"/>
    </location>
</feature>
<dbReference type="Proteomes" id="UP000034329">
    <property type="component" value="Unassembled WGS sequence"/>
</dbReference>
<dbReference type="AlphaFoldDB" id="A0A0G1MN37"/>
<organism evidence="10 11">
    <name type="scientific">Candidatus Woesebacteria bacterium GW2011_GWB1_45_5</name>
    <dbReference type="NCBI Taxonomy" id="1618581"/>
    <lineage>
        <taxon>Bacteria</taxon>
        <taxon>Candidatus Woeseibacteriota</taxon>
    </lineage>
</organism>
<dbReference type="GO" id="GO:0005524">
    <property type="term" value="F:ATP binding"/>
    <property type="evidence" value="ECO:0007669"/>
    <property type="project" value="UniProtKB-KW"/>
</dbReference>
<dbReference type="InterPro" id="IPR006195">
    <property type="entry name" value="aa-tRNA-synth_II"/>
</dbReference>
<dbReference type="PATRIC" id="fig|1618581.3.peg.600"/>
<dbReference type="GO" id="GO:0005829">
    <property type="term" value="C:cytosol"/>
    <property type="evidence" value="ECO:0007669"/>
    <property type="project" value="TreeGrafter"/>
</dbReference>
<keyword evidence="7" id="KW-0648">Protein biosynthesis</keyword>
<keyword evidence="6" id="KW-0067">ATP-binding</keyword>
<comment type="similarity">
    <text evidence="2">Belongs to the class-II aminoacyl-tRNA synthetase family. Type 2 subfamily.</text>
</comment>
<evidence type="ECO:0000256" key="7">
    <source>
        <dbReference type="ARBA" id="ARBA00022917"/>
    </source>
</evidence>
<dbReference type="InterPro" id="IPR002312">
    <property type="entry name" value="Asp/Asn-tRNA-synth_IIb"/>
</dbReference>
<dbReference type="GO" id="GO:0003723">
    <property type="term" value="F:RNA binding"/>
    <property type="evidence" value="ECO:0007669"/>
    <property type="project" value="TreeGrafter"/>
</dbReference>
<dbReference type="SUPFAM" id="SSF50249">
    <property type="entry name" value="Nucleic acid-binding proteins"/>
    <property type="match status" value="1"/>
</dbReference>
<evidence type="ECO:0000259" key="9">
    <source>
        <dbReference type="PROSITE" id="PS50862"/>
    </source>
</evidence>
<evidence type="ECO:0000256" key="4">
    <source>
        <dbReference type="ARBA" id="ARBA00022598"/>
    </source>
</evidence>
<evidence type="ECO:0000256" key="6">
    <source>
        <dbReference type="ARBA" id="ARBA00022840"/>
    </source>
</evidence>
<evidence type="ECO:0000256" key="2">
    <source>
        <dbReference type="ARBA" id="ARBA00005312"/>
    </source>
</evidence>
<dbReference type="GO" id="GO:0006422">
    <property type="term" value="P:aspartyl-tRNA aminoacylation"/>
    <property type="evidence" value="ECO:0007669"/>
    <property type="project" value="InterPro"/>
</dbReference>
<dbReference type="InterPro" id="IPR004523">
    <property type="entry name" value="Asp-tRNA_synthase_2"/>
</dbReference>
<dbReference type="InterPro" id="IPR012340">
    <property type="entry name" value="NA-bd_OB-fold"/>
</dbReference>
<protein>
    <submittedName>
        <fullName evidence="10">Aspartyl-tRNA synthetase</fullName>
    </submittedName>
</protein>
<dbReference type="PANTHER" id="PTHR43450:SF1">
    <property type="entry name" value="ASPARTATE--TRNA LIGASE, CYTOPLASMIC"/>
    <property type="match status" value="1"/>
</dbReference>
<comment type="caution">
    <text evidence="10">The sequence shown here is derived from an EMBL/GenBank/DDBJ whole genome shotgun (WGS) entry which is preliminary data.</text>
</comment>
<evidence type="ECO:0000313" key="11">
    <source>
        <dbReference type="Proteomes" id="UP000034329"/>
    </source>
</evidence>
<keyword evidence="4" id="KW-0436">Ligase</keyword>
<dbReference type="InterPro" id="IPR045864">
    <property type="entry name" value="aa-tRNA-synth_II/BPL/LPL"/>
</dbReference>
<dbReference type="PANTHER" id="PTHR43450">
    <property type="entry name" value="ASPARTYL-TRNA SYNTHETASE"/>
    <property type="match status" value="1"/>
</dbReference>
<evidence type="ECO:0000256" key="8">
    <source>
        <dbReference type="ARBA" id="ARBA00023146"/>
    </source>
</evidence>
<evidence type="ECO:0000313" key="10">
    <source>
        <dbReference type="EMBL" id="KKU09532.1"/>
    </source>
</evidence>
<dbReference type="GO" id="GO:0017101">
    <property type="term" value="C:aminoacyl-tRNA synthetase multienzyme complex"/>
    <property type="evidence" value="ECO:0007669"/>
    <property type="project" value="TreeGrafter"/>
</dbReference>
<dbReference type="SUPFAM" id="SSF55681">
    <property type="entry name" value="Class II aaRS and biotin synthetases"/>
    <property type="match status" value="1"/>
</dbReference>
<dbReference type="PRINTS" id="PR01042">
    <property type="entry name" value="TRNASYNTHASP"/>
</dbReference>
<sequence>MGGSEVADLGTQFAVEVEGVVNARPESMVNDKIETGKVELAAERIKILSKSEEMPFDMGAEELNLELPTLLDHRPLTLKHPKIKSIFKVQANVAKSFREAAEELGCVEVFTPTISTSATEGGAEVFKLDYYGHDAFLVQSPQLYKQIMVGALERVYLFSHAYRSEPSVTTRHLSEVVQMDCEIAFVEKFEELLDYLEFVGTEMVGKASEYSKEEMKFLGVEMPAIPKKVPRLRLREAQEIIAKETGSGRRYDPDLTPEDERVICEWALREHGSDFVTITHFPTKKRAFYTMPDPKDTEFSLSYDLLFKGIEICSGSQRVNNYEELLSRMKEKGVNKQGFEMYLQTFKYGLPPEGGFSFGLERITMKLLGLSNVREASLFPRDMERVDLRFSS</sequence>
<dbReference type="NCBIfam" id="NF003483">
    <property type="entry name" value="PRK05159.1"/>
    <property type="match status" value="1"/>
</dbReference>
<evidence type="ECO:0000256" key="5">
    <source>
        <dbReference type="ARBA" id="ARBA00022741"/>
    </source>
</evidence>
<evidence type="ECO:0000256" key="1">
    <source>
        <dbReference type="ARBA" id="ARBA00004496"/>
    </source>
</evidence>
<gene>
    <name evidence="10" type="ORF">UX13_C0038G0014</name>
</gene>
<dbReference type="EMBL" id="LCLA01000038">
    <property type="protein sequence ID" value="KKU09532.1"/>
    <property type="molecule type" value="Genomic_DNA"/>
</dbReference>
<name>A0A0G1MN37_9BACT</name>
<keyword evidence="3" id="KW-0963">Cytoplasm</keyword>
<dbReference type="PROSITE" id="PS50862">
    <property type="entry name" value="AA_TRNA_LIGASE_II"/>
    <property type="match status" value="1"/>
</dbReference>
<dbReference type="GO" id="GO:0004815">
    <property type="term" value="F:aspartate-tRNA ligase activity"/>
    <property type="evidence" value="ECO:0007669"/>
    <property type="project" value="InterPro"/>
</dbReference>
<keyword evidence="5" id="KW-0547">Nucleotide-binding</keyword>
<dbReference type="Gene3D" id="2.40.50.140">
    <property type="entry name" value="Nucleic acid-binding proteins"/>
    <property type="match status" value="1"/>
</dbReference>
<dbReference type="Pfam" id="PF00152">
    <property type="entry name" value="tRNA-synt_2"/>
    <property type="match status" value="1"/>
</dbReference>
<dbReference type="Gene3D" id="3.30.930.10">
    <property type="entry name" value="Bira Bifunctional Protein, Domain 2"/>
    <property type="match status" value="1"/>
</dbReference>
<evidence type="ECO:0000256" key="3">
    <source>
        <dbReference type="ARBA" id="ARBA00022490"/>
    </source>
</evidence>
<keyword evidence="8 10" id="KW-0030">Aminoacyl-tRNA synthetase</keyword>
<reference evidence="10 11" key="1">
    <citation type="journal article" date="2015" name="Nature">
        <title>rRNA introns, odd ribosomes, and small enigmatic genomes across a large radiation of phyla.</title>
        <authorList>
            <person name="Brown C.T."/>
            <person name="Hug L.A."/>
            <person name="Thomas B.C."/>
            <person name="Sharon I."/>
            <person name="Castelle C.J."/>
            <person name="Singh A."/>
            <person name="Wilkins M.J."/>
            <person name="Williams K.H."/>
            <person name="Banfield J.F."/>
        </authorList>
    </citation>
    <scope>NUCLEOTIDE SEQUENCE [LARGE SCALE GENOMIC DNA]</scope>
</reference>
<dbReference type="InterPro" id="IPR004364">
    <property type="entry name" value="Aa-tRNA-synt_II"/>
</dbReference>